<gene>
    <name evidence="8" type="ORF">NDU88_004278</name>
</gene>
<dbReference type="PROSITE" id="PS00134">
    <property type="entry name" value="TRYPSIN_HIS"/>
    <property type="match status" value="1"/>
</dbReference>
<feature type="signal peptide" evidence="6">
    <location>
        <begin position="1"/>
        <end position="21"/>
    </location>
</feature>
<feature type="chain" id="PRO_5043328138" description="Peptidase S1 domain-containing protein" evidence="6">
    <location>
        <begin position="22"/>
        <end position="250"/>
    </location>
</feature>
<keyword evidence="9" id="KW-1185">Reference proteome</keyword>
<protein>
    <recommendedName>
        <fullName evidence="7">Peptidase S1 domain-containing protein</fullName>
    </recommendedName>
</protein>
<dbReference type="GO" id="GO:0004252">
    <property type="term" value="F:serine-type endopeptidase activity"/>
    <property type="evidence" value="ECO:0007669"/>
    <property type="project" value="InterPro"/>
</dbReference>
<dbReference type="PRINTS" id="PR00722">
    <property type="entry name" value="CHYMOTRYPSIN"/>
</dbReference>
<evidence type="ECO:0000256" key="6">
    <source>
        <dbReference type="SAM" id="SignalP"/>
    </source>
</evidence>
<proteinExistence type="predicted"/>
<feature type="domain" description="Peptidase S1" evidence="7">
    <location>
        <begin position="29"/>
        <end position="250"/>
    </location>
</feature>
<dbReference type="AlphaFoldDB" id="A0AAV7PJC5"/>
<evidence type="ECO:0000313" key="8">
    <source>
        <dbReference type="EMBL" id="KAJ1125863.1"/>
    </source>
</evidence>
<dbReference type="Proteomes" id="UP001066276">
    <property type="component" value="Chromosome 7"/>
</dbReference>
<dbReference type="InterPro" id="IPR001254">
    <property type="entry name" value="Trypsin_dom"/>
</dbReference>
<dbReference type="InterPro" id="IPR001314">
    <property type="entry name" value="Peptidase_S1A"/>
</dbReference>
<evidence type="ECO:0000256" key="5">
    <source>
        <dbReference type="RuleBase" id="RU363034"/>
    </source>
</evidence>
<dbReference type="SUPFAM" id="SSF50494">
    <property type="entry name" value="Trypsin-like serine proteases"/>
    <property type="match status" value="1"/>
</dbReference>
<accession>A0AAV7PJC5</accession>
<organism evidence="8 9">
    <name type="scientific">Pleurodeles waltl</name>
    <name type="common">Iberian ribbed newt</name>
    <dbReference type="NCBI Taxonomy" id="8319"/>
    <lineage>
        <taxon>Eukaryota</taxon>
        <taxon>Metazoa</taxon>
        <taxon>Chordata</taxon>
        <taxon>Craniata</taxon>
        <taxon>Vertebrata</taxon>
        <taxon>Euteleostomi</taxon>
        <taxon>Amphibia</taxon>
        <taxon>Batrachia</taxon>
        <taxon>Caudata</taxon>
        <taxon>Salamandroidea</taxon>
        <taxon>Salamandridae</taxon>
        <taxon>Pleurodelinae</taxon>
        <taxon>Pleurodeles</taxon>
    </lineage>
</organism>
<evidence type="ECO:0000256" key="1">
    <source>
        <dbReference type="ARBA" id="ARBA00022670"/>
    </source>
</evidence>
<evidence type="ECO:0000313" key="9">
    <source>
        <dbReference type="Proteomes" id="UP001066276"/>
    </source>
</evidence>
<evidence type="ECO:0000259" key="7">
    <source>
        <dbReference type="PROSITE" id="PS50240"/>
    </source>
</evidence>
<dbReference type="InterPro" id="IPR033116">
    <property type="entry name" value="TRYPSIN_SER"/>
</dbReference>
<keyword evidence="5" id="KW-0720">Serine protease</keyword>
<dbReference type="PANTHER" id="PTHR24253:SF164">
    <property type="entry name" value="FI06405P"/>
    <property type="match status" value="1"/>
</dbReference>
<dbReference type="SMART" id="SM00020">
    <property type="entry name" value="Tryp_SPc"/>
    <property type="match status" value="1"/>
</dbReference>
<keyword evidence="1 5" id="KW-0645">Protease</keyword>
<comment type="caution">
    <text evidence="8">The sequence shown here is derived from an EMBL/GenBank/DDBJ whole genome shotgun (WGS) entry which is preliminary data.</text>
</comment>
<dbReference type="Gene3D" id="2.40.10.10">
    <property type="entry name" value="Trypsin-like serine proteases"/>
    <property type="match status" value="1"/>
</dbReference>
<dbReference type="PANTHER" id="PTHR24253">
    <property type="entry name" value="TRANSMEMBRANE PROTEASE SERINE"/>
    <property type="match status" value="1"/>
</dbReference>
<keyword evidence="2 6" id="KW-0732">Signal</keyword>
<dbReference type="InterPro" id="IPR018114">
    <property type="entry name" value="TRYPSIN_HIS"/>
</dbReference>
<dbReference type="EMBL" id="JANPWB010000011">
    <property type="protein sequence ID" value="KAJ1125863.1"/>
    <property type="molecule type" value="Genomic_DNA"/>
</dbReference>
<dbReference type="GO" id="GO:0006508">
    <property type="term" value="P:proteolysis"/>
    <property type="evidence" value="ECO:0007669"/>
    <property type="project" value="UniProtKB-KW"/>
</dbReference>
<evidence type="ECO:0000256" key="3">
    <source>
        <dbReference type="ARBA" id="ARBA00022801"/>
    </source>
</evidence>
<keyword evidence="3 5" id="KW-0378">Hydrolase</keyword>
<dbReference type="CDD" id="cd00190">
    <property type="entry name" value="Tryp_SPc"/>
    <property type="match status" value="1"/>
</dbReference>
<dbReference type="PROSITE" id="PS00135">
    <property type="entry name" value="TRYPSIN_SER"/>
    <property type="match status" value="1"/>
</dbReference>
<reference evidence="8" key="1">
    <citation type="journal article" date="2022" name="bioRxiv">
        <title>Sequencing and chromosome-scale assembly of the giantPleurodeles waltlgenome.</title>
        <authorList>
            <person name="Brown T."/>
            <person name="Elewa A."/>
            <person name="Iarovenko S."/>
            <person name="Subramanian E."/>
            <person name="Araus A.J."/>
            <person name="Petzold A."/>
            <person name="Susuki M."/>
            <person name="Suzuki K.-i.T."/>
            <person name="Hayashi T."/>
            <person name="Toyoda A."/>
            <person name="Oliveira C."/>
            <person name="Osipova E."/>
            <person name="Leigh N.D."/>
            <person name="Simon A."/>
            <person name="Yun M.H."/>
        </authorList>
    </citation>
    <scope>NUCLEOTIDE SEQUENCE</scope>
    <source>
        <strain evidence="8">20211129_DDA</strain>
        <tissue evidence="8">Liver</tissue>
    </source>
</reference>
<dbReference type="InterPro" id="IPR009003">
    <property type="entry name" value="Peptidase_S1_PA"/>
</dbReference>
<sequence length="250" mass="26991">MSQSLLCHFGVLLVFLRLVCGDPDISDRIIGGQNAQAGEWPWQVSVRKSGYHICGGSVISNQWILSAAHCFVKPINITLYTVRMGAYALSITTSSEATSALKKIIVNSNYSGAPGSTGDIALLELKTPVAYSDIIFPVCLPSASLQIPDGMMCWVTGWGTISKNQDTLPYPWYLQEVSVPIVPTETCKASYTRILNDMICAGYTEGGKDACQGDSGGPLVCKFNNTWILSGIVLHHSKIISDLLPRNGCI</sequence>
<dbReference type="Pfam" id="PF00089">
    <property type="entry name" value="Trypsin"/>
    <property type="match status" value="1"/>
</dbReference>
<dbReference type="PROSITE" id="PS50240">
    <property type="entry name" value="TRYPSIN_DOM"/>
    <property type="match status" value="1"/>
</dbReference>
<evidence type="ECO:0000256" key="2">
    <source>
        <dbReference type="ARBA" id="ARBA00022729"/>
    </source>
</evidence>
<name>A0AAV7PJC5_PLEWA</name>
<keyword evidence="4" id="KW-1015">Disulfide bond</keyword>
<dbReference type="FunFam" id="2.40.10.10:FF:000024">
    <property type="entry name" value="Serine protease 53"/>
    <property type="match status" value="1"/>
</dbReference>
<evidence type="ECO:0000256" key="4">
    <source>
        <dbReference type="ARBA" id="ARBA00023157"/>
    </source>
</evidence>
<dbReference type="InterPro" id="IPR043504">
    <property type="entry name" value="Peptidase_S1_PA_chymotrypsin"/>
</dbReference>